<sequence>MSEPDEVRKAAAGAVADLTERNALLVADLAAEGLVLWDLRRDAAGTPRGRSRPVLPWDELLNGPVPPARALERAVQTDGPARLLLVNTFPDGPHNASALDALRRARPDATALTCDLRLGDLLAEVIADTPLNRWYDLVTLQRNDDGRLELACRLLFPTGARRGEKAPVAVECEAADERGTVFAVVASAQERRYTLVTRRTMRVPPGRYTVTAELGGPGRVRFRGLPAEPVPDDRTWAELIGAIPARLPPPVTAAHLVCAIEVSGPPERVAERLARADQTIAHAAAELRDRLRVSLLAYGPHAFERRAVDAPVEIRLWAGTADEALDELENLAGTTHPGYPHAAALECVLAEVAARLDPPEPGARTAVLAVGGRPAFPPRVHPSEILPCPVRHDWAAAVDVLADRPGTALGAIHDRPEYASDVWLRLSDGAPADLAAVDVQRLGASLGLAPAAAQRLPFPLAGSP</sequence>
<dbReference type="EMBL" id="WUTW01000002">
    <property type="protein sequence ID" value="MXQ64440.1"/>
    <property type="molecule type" value="Genomic_DNA"/>
</dbReference>
<keyword evidence="2" id="KW-1185">Reference proteome</keyword>
<organism evidence="1 2">
    <name type="scientific">Actinomadura rayongensis</name>
    <dbReference type="NCBI Taxonomy" id="1429076"/>
    <lineage>
        <taxon>Bacteria</taxon>
        <taxon>Bacillati</taxon>
        <taxon>Actinomycetota</taxon>
        <taxon>Actinomycetes</taxon>
        <taxon>Streptosporangiales</taxon>
        <taxon>Thermomonosporaceae</taxon>
        <taxon>Actinomadura</taxon>
    </lineage>
</organism>
<proteinExistence type="predicted"/>
<protein>
    <submittedName>
        <fullName evidence="1">Uncharacterized protein</fullName>
    </submittedName>
</protein>
<comment type="caution">
    <text evidence="1">The sequence shown here is derived from an EMBL/GenBank/DDBJ whole genome shotgun (WGS) entry which is preliminary data.</text>
</comment>
<gene>
    <name evidence="1" type="ORF">GQ466_10355</name>
</gene>
<dbReference type="Proteomes" id="UP000431901">
    <property type="component" value="Unassembled WGS sequence"/>
</dbReference>
<dbReference type="OrthoDB" id="3502217at2"/>
<reference evidence="1 2" key="1">
    <citation type="submission" date="2019-12" db="EMBL/GenBank/DDBJ databases">
        <title>Nocardia macrotermitis sp. nov. and Nocardia aurantia sp. nov., isolated from the gut of the fungus growing-termite Macrotermes natalensis.</title>
        <authorList>
            <person name="Christine B."/>
            <person name="Rene B."/>
        </authorList>
    </citation>
    <scope>NUCLEOTIDE SEQUENCE [LARGE SCALE GENOMIC DNA]</scope>
    <source>
        <strain evidence="1 2">DSM 102126</strain>
    </source>
</reference>
<dbReference type="AlphaFoldDB" id="A0A6I4W6U7"/>
<evidence type="ECO:0000313" key="2">
    <source>
        <dbReference type="Proteomes" id="UP000431901"/>
    </source>
</evidence>
<name>A0A6I4W6U7_9ACTN</name>
<evidence type="ECO:0000313" key="1">
    <source>
        <dbReference type="EMBL" id="MXQ64440.1"/>
    </source>
</evidence>
<accession>A0A6I4W6U7</accession>
<dbReference type="RefSeq" id="WP_161102672.1">
    <property type="nucleotide sequence ID" value="NZ_JBHLYI010000013.1"/>
</dbReference>